<evidence type="ECO:0000256" key="7">
    <source>
        <dbReference type="ARBA" id="ARBA00023316"/>
    </source>
</evidence>
<comment type="subcellular location">
    <subcellularLocation>
        <location evidence="1">Cytoplasm</location>
    </subcellularLocation>
</comment>
<dbReference type="GO" id="GO:0016755">
    <property type="term" value="F:aminoacyltransferase activity"/>
    <property type="evidence" value="ECO:0007669"/>
    <property type="project" value="InterPro"/>
</dbReference>
<evidence type="ECO:0000313" key="14">
    <source>
        <dbReference type="Proteomes" id="UP000053797"/>
    </source>
</evidence>
<dbReference type="GO" id="GO:0005737">
    <property type="term" value="C:cytoplasm"/>
    <property type="evidence" value="ECO:0007669"/>
    <property type="project" value="UniProtKB-SubCell"/>
</dbReference>
<dbReference type="Gene3D" id="3.40.630.30">
    <property type="match status" value="2"/>
</dbReference>
<keyword evidence="12" id="KW-0175">Coiled coil</keyword>
<keyword evidence="4" id="KW-0133">Cell shape</keyword>
<dbReference type="OrthoDB" id="9785911at2"/>
<dbReference type="PANTHER" id="PTHR36174:SF1">
    <property type="entry name" value="LIPID II:GLYCINE GLYCYLTRANSFERASE"/>
    <property type="match status" value="1"/>
</dbReference>
<organism evidence="13 14">
    <name type="scientific">Exiguobacterium indicum</name>
    <dbReference type="NCBI Taxonomy" id="296995"/>
    <lineage>
        <taxon>Bacteria</taxon>
        <taxon>Bacillati</taxon>
        <taxon>Bacillota</taxon>
        <taxon>Bacilli</taxon>
        <taxon>Bacillales</taxon>
        <taxon>Bacillales Family XII. Incertae Sedis</taxon>
        <taxon>Exiguobacterium</taxon>
    </lineage>
</organism>
<keyword evidence="7" id="KW-0961">Cell wall biogenesis/degradation</keyword>
<accession>A0A0V8GKB0</accession>
<name>A0A0V8GKB0_9BACL</name>
<dbReference type="Pfam" id="PF02388">
    <property type="entry name" value="FemAB"/>
    <property type="match status" value="1"/>
</dbReference>
<gene>
    <name evidence="13" type="ORF">AS033_04695</name>
</gene>
<dbReference type="EMBL" id="LNQL01000001">
    <property type="protein sequence ID" value="KSU50684.1"/>
    <property type="molecule type" value="Genomic_DNA"/>
</dbReference>
<evidence type="ECO:0000256" key="5">
    <source>
        <dbReference type="ARBA" id="ARBA00022984"/>
    </source>
</evidence>
<dbReference type="InterPro" id="IPR003447">
    <property type="entry name" value="FEMABX"/>
</dbReference>
<evidence type="ECO:0000256" key="4">
    <source>
        <dbReference type="ARBA" id="ARBA00022960"/>
    </source>
</evidence>
<reference evidence="13 14" key="1">
    <citation type="journal article" date="2015" name="Int. J. Syst. Evol. Microbiol.">
        <title>Exiguobacterium enclense sp. nov., isolated from sediment.</title>
        <authorList>
            <person name="Dastager S.G."/>
            <person name="Mawlankar R."/>
            <person name="Sonalkar V.V."/>
            <person name="Thorat M.N."/>
            <person name="Mual P."/>
            <person name="Verma A."/>
            <person name="Krishnamurthi S."/>
            <person name="Tang S.K."/>
            <person name="Li W.J."/>
        </authorList>
    </citation>
    <scope>NUCLEOTIDE SEQUENCE [LARGE SCALE GENOMIC DNA]</scope>
    <source>
        <strain evidence="13 14">NIO-1109</strain>
    </source>
</reference>
<dbReference type="AlphaFoldDB" id="A0A0V8GKB0"/>
<dbReference type="PANTHER" id="PTHR36174">
    <property type="entry name" value="LIPID II:GLYCINE GLYCYLTRANSFERASE"/>
    <property type="match status" value="1"/>
</dbReference>
<dbReference type="PROSITE" id="PS51191">
    <property type="entry name" value="FEMABX"/>
    <property type="match status" value="1"/>
</dbReference>
<evidence type="ECO:0000256" key="3">
    <source>
        <dbReference type="ARBA" id="ARBA00022679"/>
    </source>
</evidence>
<keyword evidence="6" id="KW-0012">Acyltransferase</keyword>
<evidence type="ECO:0000256" key="8">
    <source>
        <dbReference type="ARBA" id="ARBA00039074"/>
    </source>
</evidence>
<dbReference type="Gene3D" id="1.20.58.90">
    <property type="match status" value="1"/>
</dbReference>
<dbReference type="SUPFAM" id="SSF55729">
    <property type="entry name" value="Acyl-CoA N-acyltransferases (Nat)"/>
    <property type="match status" value="2"/>
</dbReference>
<comment type="similarity">
    <text evidence="2">Belongs to the FemABX family.</text>
</comment>
<proteinExistence type="inferred from homology"/>
<evidence type="ECO:0000256" key="11">
    <source>
        <dbReference type="ARBA" id="ARBA00048654"/>
    </source>
</evidence>
<evidence type="ECO:0000256" key="1">
    <source>
        <dbReference type="ARBA" id="ARBA00004496"/>
    </source>
</evidence>
<dbReference type="InterPro" id="IPR050644">
    <property type="entry name" value="PG_Glycine_Bridge_Synth"/>
</dbReference>
<evidence type="ECO:0000256" key="2">
    <source>
        <dbReference type="ARBA" id="ARBA00009943"/>
    </source>
</evidence>
<dbReference type="GO" id="GO:0008360">
    <property type="term" value="P:regulation of cell shape"/>
    <property type="evidence" value="ECO:0007669"/>
    <property type="project" value="UniProtKB-KW"/>
</dbReference>
<protein>
    <recommendedName>
        <fullName evidence="9">Lipid II:glycine glycyltransferase</fullName>
        <ecNumber evidence="8">2.3.2.16</ecNumber>
    </recommendedName>
    <alternativeName>
        <fullName evidence="10">Factor essential for expression of methicillin resistance X</fullName>
    </alternativeName>
</protein>
<evidence type="ECO:0000256" key="6">
    <source>
        <dbReference type="ARBA" id="ARBA00023315"/>
    </source>
</evidence>
<keyword evidence="3" id="KW-0808">Transferase</keyword>
<dbReference type="InterPro" id="IPR016181">
    <property type="entry name" value="Acyl_CoA_acyltransferase"/>
</dbReference>
<keyword evidence="5" id="KW-0573">Peptidoglycan synthesis</keyword>
<evidence type="ECO:0000256" key="10">
    <source>
        <dbReference type="ARBA" id="ARBA00042933"/>
    </source>
</evidence>
<comment type="caution">
    <text evidence="13">The sequence shown here is derived from an EMBL/GenBank/DDBJ whole genome shotgun (WGS) entry which is preliminary data.</text>
</comment>
<dbReference type="RefSeq" id="WP_058264819.1">
    <property type="nucleotide sequence ID" value="NZ_FMYN01000001.1"/>
</dbReference>
<comment type="catalytic activity">
    <reaction evidence="11">
        <text>beta-D-GlcNAc-(1-&gt;4)-Mur2Ac(oyl-L-Ala-D-isoglutaminyl-L-Lys-D-Ala-D-Ala)-di-trans,octa-cis-undecaprenyl diphosphate + glycyl-tRNA(Gly) = beta-D-GlcNAc-(1-&gt;4)-Mur2Ac(oyl-L-Ala-D-isoglutaminyl-L-Lys-(N(6)-Gly)-D-Ala-D-Ala)-di-trans,octa-cis-undecaprenyl diphosphate + tRNA(Gly) + H(+)</text>
        <dbReference type="Rhea" id="RHEA:30435"/>
        <dbReference type="Rhea" id="RHEA-COMP:9664"/>
        <dbReference type="Rhea" id="RHEA-COMP:9683"/>
        <dbReference type="ChEBI" id="CHEBI:15378"/>
        <dbReference type="ChEBI" id="CHEBI:62233"/>
        <dbReference type="ChEBI" id="CHEBI:62234"/>
        <dbReference type="ChEBI" id="CHEBI:78442"/>
        <dbReference type="ChEBI" id="CHEBI:78522"/>
        <dbReference type="EC" id="2.3.2.16"/>
    </reaction>
</comment>
<dbReference type="EC" id="2.3.2.16" evidence="8"/>
<evidence type="ECO:0000256" key="9">
    <source>
        <dbReference type="ARBA" id="ARBA00040679"/>
    </source>
</evidence>
<sequence>MTYQPIVVTIDQFETFVKTHPKGDLLQLPAWGEVKSATGWTHERIAVGTASGEITGVGLLLFKKVPKLPFTLCYAPRGFVVDYTDTDALRALRDEAIRVAKQQKAIAIKFDPNVEREEYPGLLQEMQGLGFKHNGFGGGFDYAQPRFTMETSLVGTEKEIFDGFHSKFRYNVRLAERKGIVCEQADREGLKTFAKLMVETGERDGFSIRGLDYFENLYDHLHPKGDAVLFLTKLDVVRALENTEALLLQADKELSKIHRQLEKETSEKKLKSLNNRLEQTTAQIEKAEKSKTELMTIAAKHPNGVILSGGLLTLAGRRSYYLYGASSNEYREFMPNHLMQWTMMQYAKEHGALSYDFGGVSGSTDPDDHYAGLYAFKSGWGSRMIEKIGEFDYVLNRPLYLLLETGLPILQKLRKKLRR</sequence>
<evidence type="ECO:0000256" key="12">
    <source>
        <dbReference type="SAM" id="Coils"/>
    </source>
</evidence>
<evidence type="ECO:0000313" key="13">
    <source>
        <dbReference type="EMBL" id="KSU50684.1"/>
    </source>
</evidence>
<dbReference type="GO" id="GO:0009252">
    <property type="term" value="P:peptidoglycan biosynthetic process"/>
    <property type="evidence" value="ECO:0007669"/>
    <property type="project" value="UniProtKB-KW"/>
</dbReference>
<feature type="coiled-coil region" evidence="12">
    <location>
        <begin position="240"/>
        <end position="297"/>
    </location>
</feature>
<dbReference type="Proteomes" id="UP000053797">
    <property type="component" value="Unassembled WGS sequence"/>
</dbReference>
<dbReference type="GO" id="GO:0071555">
    <property type="term" value="P:cell wall organization"/>
    <property type="evidence" value="ECO:0007669"/>
    <property type="project" value="UniProtKB-KW"/>
</dbReference>